<reference evidence="1" key="1">
    <citation type="submission" date="2019-12" db="EMBL/GenBank/DDBJ databases">
        <title>Genome sequencing and annotation of Brassica cretica.</title>
        <authorList>
            <person name="Studholme D.J."/>
            <person name="Sarris P."/>
        </authorList>
    </citation>
    <scope>NUCLEOTIDE SEQUENCE</scope>
    <source>
        <strain evidence="1">PFS-109/04</strain>
        <tissue evidence="1">Leaf</tissue>
    </source>
</reference>
<comment type="caution">
    <text evidence="1">The sequence shown here is derived from an EMBL/GenBank/DDBJ whole genome shotgun (WGS) entry which is preliminary data.</text>
</comment>
<accession>A0A8S9QAL4</accession>
<dbReference type="EMBL" id="QGKX02001290">
    <property type="protein sequence ID" value="KAF3538330.1"/>
    <property type="molecule type" value="Genomic_DNA"/>
</dbReference>
<proteinExistence type="predicted"/>
<protein>
    <submittedName>
        <fullName evidence="1">Uncharacterized protein</fullName>
    </submittedName>
</protein>
<evidence type="ECO:0000313" key="1">
    <source>
        <dbReference type="EMBL" id="KAF3538330.1"/>
    </source>
</evidence>
<evidence type="ECO:0000313" key="2">
    <source>
        <dbReference type="Proteomes" id="UP000712600"/>
    </source>
</evidence>
<dbReference type="Proteomes" id="UP000712600">
    <property type="component" value="Unassembled WGS sequence"/>
</dbReference>
<organism evidence="1 2">
    <name type="scientific">Brassica cretica</name>
    <name type="common">Mustard</name>
    <dbReference type="NCBI Taxonomy" id="69181"/>
    <lineage>
        <taxon>Eukaryota</taxon>
        <taxon>Viridiplantae</taxon>
        <taxon>Streptophyta</taxon>
        <taxon>Embryophyta</taxon>
        <taxon>Tracheophyta</taxon>
        <taxon>Spermatophyta</taxon>
        <taxon>Magnoliopsida</taxon>
        <taxon>eudicotyledons</taxon>
        <taxon>Gunneridae</taxon>
        <taxon>Pentapetalae</taxon>
        <taxon>rosids</taxon>
        <taxon>malvids</taxon>
        <taxon>Brassicales</taxon>
        <taxon>Brassicaceae</taxon>
        <taxon>Brassiceae</taxon>
        <taxon>Brassica</taxon>
    </lineage>
</organism>
<gene>
    <name evidence="1" type="ORF">F2Q69_00022257</name>
</gene>
<sequence length="74" mass="9339">MWRRRRIVDDEETVMDPRRDGAMRRRQWRDAETTMETMQRRRWRQCGDDSGDTTEMTMRRRWTTTQLCLHEKLY</sequence>
<dbReference type="AlphaFoldDB" id="A0A8S9QAL4"/>
<name>A0A8S9QAL4_BRACR</name>